<dbReference type="RefSeq" id="WP_065255917.1">
    <property type="nucleotide sequence ID" value="NZ_JARDJM010000054.1"/>
</dbReference>
<proteinExistence type="predicted"/>
<dbReference type="EMBL" id="LZMS01000072">
    <property type="protein sequence ID" value="OBX61256.1"/>
    <property type="molecule type" value="Genomic_DNA"/>
</dbReference>
<dbReference type="PANTHER" id="PTHR43968">
    <property type="match status" value="1"/>
</dbReference>
<dbReference type="InterPro" id="IPR050983">
    <property type="entry name" value="GST_Omega/HSP26"/>
</dbReference>
<feature type="domain" description="GST C-terminal" evidence="2">
    <location>
        <begin position="91"/>
        <end position="214"/>
    </location>
</feature>
<dbReference type="Gene3D" id="3.40.30.10">
    <property type="entry name" value="Glutaredoxin"/>
    <property type="match status" value="1"/>
</dbReference>
<dbReference type="GO" id="GO:0005737">
    <property type="term" value="C:cytoplasm"/>
    <property type="evidence" value="ECO:0007669"/>
    <property type="project" value="TreeGrafter"/>
</dbReference>
<dbReference type="InterPro" id="IPR040079">
    <property type="entry name" value="Glutathione_S-Trfase"/>
</dbReference>
<dbReference type="Proteomes" id="UP000092607">
    <property type="component" value="Unassembled WGS sequence"/>
</dbReference>
<protein>
    <submittedName>
        <fullName evidence="3">Starvation protein A</fullName>
    </submittedName>
</protein>
<gene>
    <name evidence="3" type="ORF">A9309_00435</name>
</gene>
<dbReference type="InterPro" id="IPR010987">
    <property type="entry name" value="Glutathione-S-Trfase_C-like"/>
</dbReference>
<dbReference type="PANTHER" id="PTHR43968:SF6">
    <property type="entry name" value="GLUTATHIONE S-TRANSFERASE OMEGA"/>
    <property type="match status" value="1"/>
</dbReference>
<dbReference type="InterPro" id="IPR036282">
    <property type="entry name" value="Glutathione-S-Trfase_C_sf"/>
</dbReference>
<dbReference type="Pfam" id="PF13409">
    <property type="entry name" value="GST_N_2"/>
    <property type="match status" value="1"/>
</dbReference>
<dbReference type="PROSITE" id="PS50404">
    <property type="entry name" value="GST_NTER"/>
    <property type="match status" value="1"/>
</dbReference>
<evidence type="ECO:0000313" key="4">
    <source>
        <dbReference type="Proteomes" id="UP000092607"/>
    </source>
</evidence>
<dbReference type="SUPFAM" id="SSF52833">
    <property type="entry name" value="Thioredoxin-like"/>
    <property type="match status" value="1"/>
</dbReference>
<name>A0A1B8PYK6_MORLA</name>
<comment type="caution">
    <text evidence="3">The sequence shown here is derived from an EMBL/GenBank/DDBJ whole genome shotgun (WGS) entry which is preliminary data.</text>
</comment>
<evidence type="ECO:0000259" key="1">
    <source>
        <dbReference type="PROSITE" id="PS50404"/>
    </source>
</evidence>
<dbReference type="InterPro" id="IPR004045">
    <property type="entry name" value="Glutathione_S-Trfase_N"/>
</dbReference>
<dbReference type="Gene3D" id="1.20.1050.10">
    <property type="match status" value="1"/>
</dbReference>
<evidence type="ECO:0000313" key="3">
    <source>
        <dbReference type="EMBL" id="OBX61256.1"/>
    </source>
</evidence>
<feature type="domain" description="GST N-terminal" evidence="1">
    <location>
        <begin position="9"/>
        <end position="86"/>
    </location>
</feature>
<dbReference type="SFLD" id="SFLDS00019">
    <property type="entry name" value="Glutathione_Transferase_(cytos"/>
    <property type="match status" value="1"/>
</dbReference>
<reference evidence="3 4" key="1">
    <citation type="submission" date="2016-06" db="EMBL/GenBank/DDBJ databases">
        <title>Draft genome of Moraxella lacunata CCUG 57757A.</title>
        <authorList>
            <person name="Salva-Serra F."/>
            <person name="Engstrom-Jakobsson H."/>
            <person name="Thorell K."/>
            <person name="Gonzales-Siles L."/>
            <person name="Karlsson R."/>
            <person name="Boulund F."/>
            <person name="Engstrand L."/>
            <person name="Kristiansson E."/>
            <person name="Moore E."/>
        </authorList>
    </citation>
    <scope>NUCLEOTIDE SEQUENCE [LARGE SCALE GENOMIC DNA]</scope>
    <source>
        <strain evidence="3 4">CCUG 57757A</strain>
    </source>
</reference>
<evidence type="ECO:0000259" key="2">
    <source>
        <dbReference type="PROSITE" id="PS50405"/>
    </source>
</evidence>
<sequence length="214" mass="24659">MADFSHLLPTQFLLYGDDGYDSHVVRFLLEEKGVNHQFAYLPDERPEYLAELNPYNTLPILVGRDLALYELMVIFEYLEERHGANKLLPPTPKERAKVRQLAWRLRQDWLSLGRILMTHPDSFNPAEATHAKKTLTDSLITLSPLFARHDYFMQDEFGLCDVLLLPLLHRLPILGIHLPAKLCKPLLAYQARLSARASFQKTLITPAVYSDDDF</sequence>
<dbReference type="AlphaFoldDB" id="A0A1B8PYK6"/>
<dbReference type="InterPro" id="IPR036249">
    <property type="entry name" value="Thioredoxin-like_sf"/>
</dbReference>
<organism evidence="3 4">
    <name type="scientific">Moraxella lacunata</name>
    <dbReference type="NCBI Taxonomy" id="477"/>
    <lineage>
        <taxon>Bacteria</taxon>
        <taxon>Pseudomonadati</taxon>
        <taxon>Pseudomonadota</taxon>
        <taxon>Gammaproteobacteria</taxon>
        <taxon>Moraxellales</taxon>
        <taxon>Moraxellaceae</taxon>
        <taxon>Moraxella</taxon>
    </lineage>
</organism>
<dbReference type="PROSITE" id="PS50405">
    <property type="entry name" value="GST_CTER"/>
    <property type="match status" value="1"/>
</dbReference>
<accession>A0A1B8PYK6</accession>
<dbReference type="SUPFAM" id="SSF47616">
    <property type="entry name" value="GST C-terminal domain-like"/>
    <property type="match status" value="1"/>
</dbReference>
<dbReference type="OrthoDB" id="9781431at2"/>